<protein>
    <submittedName>
        <fullName evidence="4">Transcriptional regulator, TetR family</fullName>
    </submittedName>
</protein>
<dbReference type="InterPro" id="IPR009057">
    <property type="entry name" value="Homeodomain-like_sf"/>
</dbReference>
<dbReference type="InterPro" id="IPR050624">
    <property type="entry name" value="HTH-type_Tx_Regulator"/>
</dbReference>
<dbReference type="KEGG" id="anf:AQPE_1870"/>
<evidence type="ECO:0000313" key="5">
    <source>
        <dbReference type="Proteomes" id="UP001193389"/>
    </source>
</evidence>
<dbReference type="PROSITE" id="PS50977">
    <property type="entry name" value="HTH_TETR_2"/>
    <property type="match status" value="1"/>
</dbReference>
<name>A0A5K7S832_9BACT</name>
<dbReference type="PROSITE" id="PS01081">
    <property type="entry name" value="HTH_TETR_1"/>
    <property type="match status" value="1"/>
</dbReference>
<feature type="DNA-binding region" description="H-T-H motif" evidence="2">
    <location>
        <begin position="25"/>
        <end position="44"/>
    </location>
</feature>
<evidence type="ECO:0000313" key="4">
    <source>
        <dbReference type="EMBL" id="BBE17713.1"/>
    </source>
</evidence>
<dbReference type="GO" id="GO:0003677">
    <property type="term" value="F:DNA binding"/>
    <property type="evidence" value="ECO:0007669"/>
    <property type="project" value="UniProtKB-UniRule"/>
</dbReference>
<dbReference type="InterPro" id="IPR036271">
    <property type="entry name" value="Tet_transcr_reg_TetR-rel_C_sf"/>
</dbReference>
<dbReference type="SUPFAM" id="SSF48498">
    <property type="entry name" value="Tetracyclin repressor-like, C-terminal domain"/>
    <property type="match status" value="1"/>
</dbReference>
<evidence type="ECO:0000259" key="3">
    <source>
        <dbReference type="PROSITE" id="PS50977"/>
    </source>
</evidence>
<dbReference type="RefSeq" id="WP_318350691.1">
    <property type="nucleotide sequence ID" value="NZ_AP018694.1"/>
</dbReference>
<dbReference type="Gene3D" id="1.10.357.10">
    <property type="entry name" value="Tetracycline Repressor, domain 2"/>
    <property type="match status" value="1"/>
</dbReference>
<dbReference type="SUPFAM" id="SSF46689">
    <property type="entry name" value="Homeodomain-like"/>
    <property type="match status" value="1"/>
</dbReference>
<accession>A0A5K7S832</accession>
<evidence type="ECO:0000256" key="2">
    <source>
        <dbReference type="PROSITE-ProRule" id="PRU00335"/>
    </source>
</evidence>
<keyword evidence="5" id="KW-1185">Reference proteome</keyword>
<dbReference type="PRINTS" id="PR00455">
    <property type="entry name" value="HTHTETR"/>
</dbReference>
<organism evidence="4 5">
    <name type="scientific">Aquipluma nitroreducens</name>
    <dbReference type="NCBI Taxonomy" id="2010828"/>
    <lineage>
        <taxon>Bacteria</taxon>
        <taxon>Pseudomonadati</taxon>
        <taxon>Bacteroidota</taxon>
        <taxon>Bacteroidia</taxon>
        <taxon>Marinilabiliales</taxon>
        <taxon>Prolixibacteraceae</taxon>
        <taxon>Aquipluma</taxon>
    </lineage>
</organism>
<evidence type="ECO:0000256" key="1">
    <source>
        <dbReference type="ARBA" id="ARBA00023125"/>
    </source>
</evidence>
<dbReference type="PANTHER" id="PTHR43479:SF11">
    <property type="entry name" value="ACREF_ENVCD OPERON REPRESSOR-RELATED"/>
    <property type="match status" value="1"/>
</dbReference>
<gene>
    <name evidence="4" type="ORF">AQPE_1870</name>
</gene>
<dbReference type="AlphaFoldDB" id="A0A5K7S832"/>
<keyword evidence="1 2" id="KW-0238">DNA-binding</keyword>
<dbReference type="InterPro" id="IPR023772">
    <property type="entry name" value="DNA-bd_HTH_TetR-type_CS"/>
</dbReference>
<proteinExistence type="predicted"/>
<feature type="domain" description="HTH tetR-type" evidence="3">
    <location>
        <begin position="2"/>
        <end position="62"/>
    </location>
</feature>
<sequence>MDNTKDFIIEESFKLFLNSSYEAVSISDISKAIGLTKGALYHHFKNKEELFIGVIDKYFRIVAFDAEIETITLEEFIQLSVKQTEKIFRSLFQHSMTFSPISYISLIADALKHYPGFAENQGNFINGEIEKTVQVLKNAISNGEIRSDIDPDLVANNFFAINMGLAGNVMRNFSIEDAIELLKKQTSEFYKLLKK</sequence>
<dbReference type="Proteomes" id="UP001193389">
    <property type="component" value="Chromosome"/>
</dbReference>
<dbReference type="PANTHER" id="PTHR43479">
    <property type="entry name" value="ACREF/ENVCD OPERON REPRESSOR-RELATED"/>
    <property type="match status" value="1"/>
</dbReference>
<reference evidence="4" key="1">
    <citation type="journal article" date="2020" name="Int. J. Syst. Evol. Microbiol.">
        <title>Aquipluma nitroreducens gen. nov. sp. nov., a novel facultatively anaerobic bacterium isolated from a freshwater lake.</title>
        <authorList>
            <person name="Watanabe M."/>
            <person name="Kojima H."/>
            <person name="Fukui M."/>
        </authorList>
    </citation>
    <scope>NUCLEOTIDE SEQUENCE</scope>
    <source>
        <strain evidence="4">MeG22</strain>
    </source>
</reference>
<dbReference type="Pfam" id="PF00440">
    <property type="entry name" value="TetR_N"/>
    <property type="match status" value="1"/>
</dbReference>
<dbReference type="InterPro" id="IPR001647">
    <property type="entry name" value="HTH_TetR"/>
</dbReference>
<dbReference type="EMBL" id="AP018694">
    <property type="protein sequence ID" value="BBE17713.1"/>
    <property type="molecule type" value="Genomic_DNA"/>
</dbReference>